<feature type="region of interest" description="Disordered" evidence="1">
    <location>
        <begin position="20"/>
        <end position="99"/>
    </location>
</feature>
<proteinExistence type="predicted"/>
<reference evidence="2 3" key="1">
    <citation type="submission" date="2015-03" db="EMBL/GenBank/DDBJ databases">
        <title>Genome assembly of Sandaracinus amylolyticus DSM 53668.</title>
        <authorList>
            <person name="Sharma G."/>
            <person name="Subramanian S."/>
        </authorList>
    </citation>
    <scope>NUCLEOTIDE SEQUENCE [LARGE SCALE GENOMIC DNA]</scope>
    <source>
        <strain evidence="2 3">DSM 53668</strain>
    </source>
</reference>
<gene>
    <name evidence="2" type="ORF">DB32_000651</name>
</gene>
<dbReference type="AlphaFoldDB" id="A0A0F6VZK4"/>
<feature type="compositionally biased region" description="Basic residues" evidence="1">
    <location>
        <begin position="78"/>
        <end position="88"/>
    </location>
</feature>
<name>A0A0F6VZK4_9BACT</name>
<accession>A0A0F6VZK4</accession>
<sequence length="99" mass="11149">MPSSSIDLVLLRARTRQRVEVLRTPRSKSCARGDPSRARPARRTSRLDDAHAALRRASSVRGSRARVRCAGRCDDHRRAHAPQRRGARGTKSLLGEFHR</sequence>
<dbReference type="EMBL" id="CP011125">
    <property type="protein sequence ID" value="AKF03502.1"/>
    <property type="molecule type" value="Genomic_DNA"/>
</dbReference>
<dbReference type="KEGG" id="samy:DB32_000651"/>
<evidence type="ECO:0000256" key="1">
    <source>
        <dbReference type="SAM" id="MobiDB-lite"/>
    </source>
</evidence>
<protein>
    <submittedName>
        <fullName evidence="2">Uncharacterized protein</fullName>
    </submittedName>
</protein>
<dbReference type="Proteomes" id="UP000034883">
    <property type="component" value="Chromosome"/>
</dbReference>
<keyword evidence="3" id="KW-1185">Reference proteome</keyword>
<evidence type="ECO:0000313" key="3">
    <source>
        <dbReference type="Proteomes" id="UP000034883"/>
    </source>
</evidence>
<dbReference type="STRING" id="927083.DB32_000651"/>
<organism evidence="2 3">
    <name type="scientific">Sandaracinus amylolyticus</name>
    <dbReference type="NCBI Taxonomy" id="927083"/>
    <lineage>
        <taxon>Bacteria</taxon>
        <taxon>Pseudomonadati</taxon>
        <taxon>Myxococcota</taxon>
        <taxon>Polyangia</taxon>
        <taxon>Polyangiales</taxon>
        <taxon>Sandaracinaceae</taxon>
        <taxon>Sandaracinus</taxon>
    </lineage>
</organism>
<evidence type="ECO:0000313" key="2">
    <source>
        <dbReference type="EMBL" id="AKF03502.1"/>
    </source>
</evidence>